<comment type="subcellular location">
    <subcellularLocation>
        <location evidence="1">Cytoplasm</location>
        <location evidence="1">Cytoskeleton</location>
    </subcellularLocation>
</comment>
<dbReference type="SUPFAM" id="SSF49879">
    <property type="entry name" value="SMAD/FHA domain"/>
    <property type="match status" value="1"/>
</dbReference>
<dbReference type="InterPro" id="IPR003591">
    <property type="entry name" value="Leu-rich_rpt_typical-subtyp"/>
</dbReference>
<evidence type="ECO:0000256" key="13">
    <source>
        <dbReference type="SAM" id="Coils"/>
    </source>
</evidence>
<keyword evidence="8 12" id="KW-0067">ATP-binding</keyword>
<organism evidence="17 18">
    <name type="scientific">Hemibagrus wyckioides</name>
    <dbReference type="NCBI Taxonomy" id="337641"/>
    <lineage>
        <taxon>Eukaryota</taxon>
        <taxon>Metazoa</taxon>
        <taxon>Chordata</taxon>
        <taxon>Craniata</taxon>
        <taxon>Vertebrata</taxon>
        <taxon>Euteleostomi</taxon>
        <taxon>Actinopterygii</taxon>
        <taxon>Neopterygii</taxon>
        <taxon>Teleostei</taxon>
        <taxon>Ostariophysi</taxon>
        <taxon>Siluriformes</taxon>
        <taxon>Bagridae</taxon>
        <taxon>Hemibagrus</taxon>
    </lineage>
</organism>
<name>A0A9D3NJ09_9TELE</name>
<feature type="transmembrane region" description="Helical" evidence="15">
    <location>
        <begin position="1717"/>
        <end position="1748"/>
    </location>
</feature>
<keyword evidence="3" id="KW-0433">Leucine-rich repeat</keyword>
<dbReference type="PROSITE" id="PS51450">
    <property type="entry name" value="LRR"/>
    <property type="match status" value="1"/>
</dbReference>
<dbReference type="SMART" id="SM00240">
    <property type="entry name" value="FHA"/>
    <property type="match status" value="1"/>
</dbReference>
<keyword evidence="15" id="KW-1133">Transmembrane helix</keyword>
<comment type="similarity">
    <text evidence="12">Belongs to the TRAFAC class myosin-kinesin ATPase superfamily. Kinesin family.</text>
</comment>
<dbReference type="Pfam" id="PF00225">
    <property type="entry name" value="Kinesin"/>
    <property type="match status" value="1"/>
</dbReference>
<evidence type="ECO:0000256" key="15">
    <source>
        <dbReference type="SAM" id="Phobius"/>
    </source>
</evidence>
<dbReference type="Pfam" id="PF13855">
    <property type="entry name" value="LRR_8"/>
    <property type="match status" value="1"/>
</dbReference>
<dbReference type="InterPro" id="IPR008984">
    <property type="entry name" value="SMAD_FHA_dom_sf"/>
</dbReference>
<dbReference type="GO" id="GO:0009966">
    <property type="term" value="P:regulation of signal transduction"/>
    <property type="evidence" value="ECO:0007669"/>
    <property type="project" value="UniProtKB-ARBA"/>
</dbReference>
<keyword evidence="15" id="KW-0472">Membrane</keyword>
<feature type="region of interest" description="Disordered" evidence="14">
    <location>
        <begin position="1047"/>
        <end position="1071"/>
    </location>
</feature>
<dbReference type="FunFam" id="3.40.850.10:FF:000004">
    <property type="entry name" value="Kinesin-like protein isoform 2"/>
    <property type="match status" value="1"/>
</dbReference>
<keyword evidence="2" id="KW-0963">Cytoplasm</keyword>
<dbReference type="GO" id="GO:0048731">
    <property type="term" value="P:system development"/>
    <property type="evidence" value="ECO:0007669"/>
    <property type="project" value="UniProtKB-ARBA"/>
</dbReference>
<dbReference type="InterPro" id="IPR027417">
    <property type="entry name" value="P-loop_NTPase"/>
</dbReference>
<dbReference type="CDD" id="cd01365">
    <property type="entry name" value="KISc_KIF1A_KIF1B"/>
    <property type="match status" value="1"/>
</dbReference>
<evidence type="ECO:0000256" key="1">
    <source>
        <dbReference type="ARBA" id="ARBA00004245"/>
    </source>
</evidence>
<feature type="region of interest" description="Disordered" evidence="14">
    <location>
        <begin position="1946"/>
        <end position="1968"/>
    </location>
</feature>
<evidence type="ECO:0000256" key="9">
    <source>
        <dbReference type="ARBA" id="ARBA00023054"/>
    </source>
</evidence>
<dbReference type="InterPro" id="IPR036961">
    <property type="entry name" value="Kinesin_motor_dom_sf"/>
</dbReference>
<keyword evidence="15" id="KW-0812">Transmembrane</keyword>
<feature type="region of interest" description="Disordered" evidence="14">
    <location>
        <begin position="1002"/>
        <end position="1022"/>
    </location>
</feature>
<keyword evidence="9 13" id="KW-0175">Coiled coil</keyword>
<evidence type="ECO:0000313" key="18">
    <source>
        <dbReference type="Proteomes" id="UP000824219"/>
    </source>
</evidence>
<dbReference type="SMART" id="SM00129">
    <property type="entry name" value="KISc"/>
    <property type="match status" value="1"/>
</dbReference>
<dbReference type="GO" id="GO:0003777">
    <property type="term" value="F:microtubule motor activity"/>
    <property type="evidence" value="ECO:0007669"/>
    <property type="project" value="InterPro"/>
</dbReference>
<dbReference type="GO" id="GO:0005874">
    <property type="term" value="C:microtubule"/>
    <property type="evidence" value="ECO:0007669"/>
    <property type="project" value="UniProtKB-KW"/>
</dbReference>
<dbReference type="PROSITE" id="PS50067">
    <property type="entry name" value="KINESIN_MOTOR_2"/>
    <property type="match status" value="1"/>
</dbReference>
<dbReference type="Gene3D" id="2.60.200.20">
    <property type="match status" value="1"/>
</dbReference>
<evidence type="ECO:0000256" key="8">
    <source>
        <dbReference type="ARBA" id="ARBA00022840"/>
    </source>
</evidence>
<gene>
    <name evidence="17" type="ORF">KOW79_013238</name>
</gene>
<evidence type="ECO:0000256" key="7">
    <source>
        <dbReference type="ARBA" id="ARBA00022741"/>
    </source>
</evidence>
<dbReference type="GO" id="GO:0008017">
    <property type="term" value="F:microtubule binding"/>
    <property type="evidence" value="ECO:0007669"/>
    <property type="project" value="InterPro"/>
</dbReference>
<comment type="caution">
    <text evidence="17">The sequence shown here is derived from an EMBL/GenBank/DDBJ whole genome shotgun (WGS) entry which is preliminary data.</text>
</comment>
<evidence type="ECO:0000256" key="12">
    <source>
        <dbReference type="PROSITE-ProRule" id="PRU00283"/>
    </source>
</evidence>
<dbReference type="InterPro" id="IPR000253">
    <property type="entry name" value="FHA_dom"/>
</dbReference>
<proteinExistence type="inferred from homology"/>
<feature type="region of interest" description="Disordered" evidence="14">
    <location>
        <begin position="1527"/>
        <end position="1652"/>
    </location>
</feature>
<evidence type="ECO:0000256" key="5">
    <source>
        <dbReference type="ARBA" id="ARBA00022729"/>
    </source>
</evidence>
<feature type="coiled-coil region" evidence="13">
    <location>
        <begin position="686"/>
        <end position="713"/>
    </location>
</feature>
<evidence type="ECO:0000256" key="3">
    <source>
        <dbReference type="ARBA" id="ARBA00022614"/>
    </source>
</evidence>
<feature type="binding site" evidence="12">
    <location>
        <begin position="143"/>
        <end position="150"/>
    </location>
    <ligand>
        <name>ATP</name>
        <dbReference type="ChEBI" id="CHEBI:30616"/>
    </ligand>
</feature>
<protein>
    <recommendedName>
        <fullName evidence="16">Kinesin motor domain-containing protein</fullName>
    </recommendedName>
</protein>
<feature type="coiled-coil region" evidence="13">
    <location>
        <begin position="887"/>
        <end position="921"/>
    </location>
</feature>
<dbReference type="FunFam" id="2.60.200.20:FF:000001">
    <property type="entry name" value="Kinesin family member 1B"/>
    <property type="match status" value="1"/>
</dbReference>
<sequence>MLQNTFKDYNTKVFCVPGHGGDLNGHTRGQGARRAGRFQLYSEEKRWSNMAASVKVAVRVRPFNSREMSRGAKCVIHMQDNTTCIINPKQPTHTAKSFAFDYSYWSHTTVSSVYVCVCVYLDIGEQMLLHAFEGYNVCIFAYGQTGAGKSYTMMGKAEPEKQGIIPQMCKDLFNRITGNTDPDLSYSVEVSYMEIYCERVCDLLSPVCAVGLRVREHPILGPYVEDLTTHAVSNYKEITELMECGNRARTVAATNMNEASSRSHAVFTLIFSQRHRDIITNLTTEKVSKISLVDLAGSERAASSGAKGIRLKEGANINKSLTTLGKVISALCDMQNSKKKKSDYIPYRDSVLTWLLKENLGGNSRTVMIAALSPADINYEETLSTLRYADRAKQIRCNAIINEDPNARLIRELKEEVNRLRELLLAQGLSQLITGAEVNDSRSSSAPTPDSEPNGAPPITAHAPPQDLHPVSLCDSNESGYQDMTQEEVIERLRETEKIIADLNETWEEKLRKTNSMRLERETLLAEMGMSVKEDGGTVGVFSPKGTPHLVNLNEDPLMAECLLYYIKEGITRVGQKEVDIRLSGPFIMEQHCVFNCYTDSHGEIVVTLEPLEGSETYVNGKLITESSVLKQGDRLVMGKSHVFRFNHPEQAKRERERACSTTTDQQGECNNTQLELMDEPGKEIIEDKEMRLKDMELQYQQEKEEADLHLEQQRLYADSDSGDDSDKRSCEESWKLISSLRKKLPATKVQSIVKRCGLPSSGKRREPQRVYQIPQRRREGVFDPERVSLSDLQLQAVKEVCYEVALAEFQNTRCEINAMAIMKMNELLRIHGMSGAEGAWRQVAQEVWDTVGGATEEKDRVSGGGGGDADKDDRDKGGMCDLKTHLEKLTDILQEVKQQNNMKDEEIQALRDRMMRMERVLPVQQGHEVLENQGIGKIKDNEATEGCGYDNEECVSPDLHSNEQRVMRLMEEDPAFRRGRLRWLKQEQTRLQNLQQQQITKRLRQTTGGGTTGRAGEGGVVHLPGTGRFIPPHDCKLKFPFKSNPQHRHSWSPAHHISPPTEEERREGPKCLSTTNHTTLNHMVPSANPSPTHEVPFFILPSMFQLPVAMGTQRLHTPSSNSHFPQQQQWHYRRNSLDSSANYHGYNNQYSHCRRRSPSPVTRGDTRDYYGNHQYHHNQPQHCVPPFLMFQAPPTQYTLPMVCEVRISVCHFSRRSTAVRMLLFLFLLMSQHSIITAISSCHSDRNTDHLPRVSCVSQGLAAVPDGIDPGTQVLVLSQNVFVSLSWAAYTKFSQLHELDLSQNLISTIDRSGPVLEHLRVLWLSNNSLTGLGRAAFNSTPSLMEVYLDGNNISSLDNATFSDLPQLEVIDLSRNKLHVLPTDLLEHISSSILKHFNLQENYVQHLPDNFFASKRDLPYVFLSYNLWVCTCQVSYLQQFLDNEAQNIYTQKGGSVIENDPETVVCSAPLTLQGRPIIDLKEEEYCGSFTSDTTQLMSIIPTVLTKTIIPTTTPTAILTTTPITTPILTTSTTKKPTTSTPTTTEPATPVTTEKVIPSTTPTAILTTTPSTAASSTTPILTTPTTNKPTTSTPTTTEPATPVTTEKVIPSTTPTAILTTTPSTAASSTTPILTTPTTSTPTTTEPATPATTKKIIPSTTPTAIVASIPSTAASSTTPILTTPTTNDLTFIKPVSMVTQPAGGALSVHGGGQRSVVWCLWLFITVLLQCIFSACFSCMLLIWLVIIYITLYQPIKQQVLSSQRVTLKTYQVASDESLTVDTTKEERVNFLPPDMIREAQPVFRSVLFISKEAEDGVRIEGMRNEDQEKKRGTDAVTKIDLLPAVTLHREQQTESNDMEKVFRKTLYRVISQEEEIEDWKEVEESCWGMTERDKGREGGAERRKKRYSLILREERESVMEGRKGEKEWLVGEWEMRGGQENWESLIRMKEGGGLSDSTHMDPPKPVAETSV</sequence>
<dbReference type="PANTHER" id="PTHR47117">
    <property type="entry name" value="STAR-RELATED LIPID TRANSFER PROTEIN 9"/>
    <property type="match status" value="1"/>
</dbReference>
<dbReference type="SMART" id="SM00082">
    <property type="entry name" value="LRRCT"/>
    <property type="match status" value="1"/>
</dbReference>
<keyword evidence="5" id="KW-0732">Signal</keyword>
<evidence type="ECO:0000256" key="6">
    <source>
        <dbReference type="ARBA" id="ARBA00022737"/>
    </source>
</evidence>
<keyword evidence="10 12" id="KW-0505">Motor protein</keyword>
<evidence type="ECO:0000313" key="17">
    <source>
        <dbReference type="EMBL" id="KAG7323536.1"/>
    </source>
</evidence>
<evidence type="ECO:0000256" key="4">
    <source>
        <dbReference type="ARBA" id="ARBA00022701"/>
    </source>
</evidence>
<dbReference type="InterPro" id="IPR032675">
    <property type="entry name" value="LRR_dom_sf"/>
</dbReference>
<evidence type="ECO:0000256" key="2">
    <source>
        <dbReference type="ARBA" id="ARBA00022490"/>
    </source>
</evidence>
<dbReference type="Gene3D" id="6.10.250.2520">
    <property type="match status" value="1"/>
</dbReference>
<dbReference type="InterPro" id="IPR032405">
    <property type="entry name" value="Kinesin_assoc"/>
</dbReference>
<dbReference type="Pfam" id="PF16183">
    <property type="entry name" value="Kinesin_assoc"/>
    <property type="match status" value="1"/>
</dbReference>
<dbReference type="InterPro" id="IPR001752">
    <property type="entry name" value="Kinesin_motor_dom"/>
</dbReference>
<dbReference type="Gene3D" id="3.80.10.10">
    <property type="entry name" value="Ribonuclease Inhibitor"/>
    <property type="match status" value="1"/>
</dbReference>
<evidence type="ECO:0000259" key="16">
    <source>
        <dbReference type="PROSITE" id="PS50067"/>
    </source>
</evidence>
<dbReference type="PANTHER" id="PTHR47117:SF9">
    <property type="entry name" value="KINESIN-LIKE PROTEIN KIF1C ISOFORM X1"/>
    <property type="match status" value="1"/>
</dbReference>
<feature type="region of interest" description="Disordered" evidence="14">
    <location>
        <begin position="436"/>
        <end position="469"/>
    </location>
</feature>
<keyword evidence="6" id="KW-0677">Repeat</keyword>
<feature type="region of interest" description="Disordered" evidence="14">
    <location>
        <begin position="853"/>
        <end position="877"/>
    </location>
</feature>
<dbReference type="Gene3D" id="3.40.850.10">
    <property type="entry name" value="Kinesin motor domain"/>
    <property type="match status" value="1"/>
</dbReference>
<reference evidence="17 18" key="1">
    <citation type="submission" date="2021-06" db="EMBL/GenBank/DDBJ databases">
        <title>Chromosome-level genome assembly of the red-tail catfish (Hemibagrus wyckioides).</title>
        <authorList>
            <person name="Shao F."/>
        </authorList>
    </citation>
    <scope>NUCLEOTIDE SEQUENCE [LARGE SCALE GENOMIC DNA]</scope>
    <source>
        <strain evidence="17">EC202008001</strain>
        <tissue evidence="17">Blood</tissue>
    </source>
</reference>
<keyword evidence="7 12" id="KW-0547">Nucleotide-binding</keyword>
<dbReference type="InterPro" id="IPR001611">
    <property type="entry name" value="Leu-rich_rpt"/>
</dbReference>
<evidence type="ECO:0000256" key="14">
    <source>
        <dbReference type="SAM" id="MobiDB-lite"/>
    </source>
</evidence>
<dbReference type="PRINTS" id="PR00380">
    <property type="entry name" value="KINESINHEAVY"/>
</dbReference>
<feature type="compositionally biased region" description="Gly residues" evidence="14">
    <location>
        <begin position="1008"/>
        <end position="1020"/>
    </location>
</feature>
<dbReference type="GO" id="GO:0005524">
    <property type="term" value="F:ATP binding"/>
    <property type="evidence" value="ECO:0007669"/>
    <property type="project" value="UniProtKB-UniRule"/>
</dbReference>
<dbReference type="PROSITE" id="PS00411">
    <property type="entry name" value="KINESIN_MOTOR_1"/>
    <property type="match status" value="1"/>
</dbReference>
<evidence type="ECO:0000256" key="11">
    <source>
        <dbReference type="ARBA" id="ARBA00023212"/>
    </source>
</evidence>
<feature type="domain" description="Kinesin motor" evidence="16">
    <location>
        <begin position="53"/>
        <end position="395"/>
    </location>
</feature>
<dbReference type="Proteomes" id="UP000824219">
    <property type="component" value="Linkage Group LG15"/>
</dbReference>
<keyword evidence="11" id="KW-0206">Cytoskeleton</keyword>
<keyword evidence="4" id="KW-0493">Microtubule</keyword>
<evidence type="ECO:0000256" key="10">
    <source>
        <dbReference type="ARBA" id="ARBA00023175"/>
    </source>
</evidence>
<dbReference type="InterPro" id="IPR019821">
    <property type="entry name" value="Kinesin_motor_CS"/>
</dbReference>
<dbReference type="InterPro" id="IPR000483">
    <property type="entry name" value="Cys-rich_flank_reg_C"/>
</dbReference>
<dbReference type="OrthoDB" id="3176171at2759"/>
<dbReference type="GO" id="GO:0007018">
    <property type="term" value="P:microtubule-based movement"/>
    <property type="evidence" value="ECO:0007669"/>
    <property type="project" value="InterPro"/>
</dbReference>
<keyword evidence="18" id="KW-1185">Reference proteome</keyword>
<dbReference type="Pfam" id="PF00498">
    <property type="entry name" value="FHA"/>
    <property type="match status" value="1"/>
</dbReference>
<dbReference type="SUPFAM" id="SSF52058">
    <property type="entry name" value="L domain-like"/>
    <property type="match status" value="1"/>
</dbReference>
<dbReference type="EMBL" id="JAHKSW010000015">
    <property type="protein sequence ID" value="KAG7323536.1"/>
    <property type="molecule type" value="Genomic_DNA"/>
</dbReference>
<dbReference type="SMART" id="SM00369">
    <property type="entry name" value="LRR_TYP"/>
    <property type="match status" value="5"/>
</dbReference>
<accession>A0A9D3NJ09</accession>
<dbReference type="SUPFAM" id="SSF52540">
    <property type="entry name" value="P-loop containing nucleoside triphosphate hydrolases"/>
    <property type="match status" value="1"/>
</dbReference>